<dbReference type="SUPFAM" id="SSF74924">
    <property type="entry name" value="Cap-Gly domain"/>
    <property type="match status" value="1"/>
</dbReference>
<proteinExistence type="predicted"/>
<dbReference type="EMBL" id="FN648262">
    <property type="protein sequence ID" value="CBN79099.1"/>
    <property type="molecule type" value="Genomic_DNA"/>
</dbReference>
<name>D8LGS9_ECTSI</name>
<protein>
    <submittedName>
        <fullName evidence="2">Uncharacterized protein</fullName>
    </submittedName>
</protein>
<evidence type="ECO:0000313" key="2">
    <source>
        <dbReference type="EMBL" id="CBN79099.1"/>
    </source>
</evidence>
<dbReference type="Proteomes" id="UP000002630">
    <property type="component" value="Linkage Group LG18"/>
</dbReference>
<keyword evidence="3" id="KW-1185">Reference proteome</keyword>
<evidence type="ECO:0000256" key="1">
    <source>
        <dbReference type="SAM" id="MobiDB-lite"/>
    </source>
</evidence>
<dbReference type="AlphaFoldDB" id="D8LGS9"/>
<gene>
    <name evidence="2" type="ORF">Esi_0176_0059</name>
</gene>
<dbReference type="EMBL" id="FN649743">
    <property type="protein sequence ID" value="CBN79099.1"/>
    <property type="molecule type" value="Genomic_DNA"/>
</dbReference>
<feature type="region of interest" description="Disordered" evidence="1">
    <location>
        <begin position="55"/>
        <end position="77"/>
    </location>
</feature>
<sequence>MYVCKSCAPLTTLWPSHGVVGVTWHAVVGGSRSWVKEQKAKDSTWVEPWVEKEREAKRAAGKAPSDEPPPGKDSVAGIAVEQRCEVQPGGRRGVVEYVGEVEGLQVGRCLLFRFLI</sequence>
<reference evidence="2 3" key="1">
    <citation type="journal article" date="2010" name="Nature">
        <title>The Ectocarpus genome and the independent evolution of multicellularity in brown algae.</title>
        <authorList>
            <person name="Cock J.M."/>
            <person name="Sterck L."/>
            <person name="Rouze P."/>
            <person name="Scornet D."/>
            <person name="Allen A.E."/>
            <person name="Amoutzias G."/>
            <person name="Anthouard V."/>
            <person name="Artiguenave F."/>
            <person name="Aury J.M."/>
            <person name="Badger J.H."/>
            <person name="Beszteri B."/>
            <person name="Billiau K."/>
            <person name="Bonnet E."/>
            <person name="Bothwell J.H."/>
            <person name="Bowler C."/>
            <person name="Boyen C."/>
            <person name="Brownlee C."/>
            <person name="Carrano C.J."/>
            <person name="Charrier B."/>
            <person name="Cho G.Y."/>
            <person name="Coelho S.M."/>
            <person name="Collen J."/>
            <person name="Corre E."/>
            <person name="Da Silva C."/>
            <person name="Delage L."/>
            <person name="Delaroque N."/>
            <person name="Dittami S.M."/>
            <person name="Doulbeau S."/>
            <person name="Elias M."/>
            <person name="Farnham G."/>
            <person name="Gachon C.M."/>
            <person name="Gschloessl B."/>
            <person name="Heesch S."/>
            <person name="Jabbari K."/>
            <person name="Jubin C."/>
            <person name="Kawai H."/>
            <person name="Kimura K."/>
            <person name="Kloareg B."/>
            <person name="Kupper F.C."/>
            <person name="Lang D."/>
            <person name="Le Bail A."/>
            <person name="Leblanc C."/>
            <person name="Lerouge P."/>
            <person name="Lohr M."/>
            <person name="Lopez P.J."/>
            <person name="Martens C."/>
            <person name="Maumus F."/>
            <person name="Michel G."/>
            <person name="Miranda-Saavedra D."/>
            <person name="Morales J."/>
            <person name="Moreau H."/>
            <person name="Motomura T."/>
            <person name="Nagasato C."/>
            <person name="Napoli C.A."/>
            <person name="Nelson D.R."/>
            <person name="Nyvall-Collen P."/>
            <person name="Peters A.F."/>
            <person name="Pommier C."/>
            <person name="Potin P."/>
            <person name="Poulain J."/>
            <person name="Quesneville H."/>
            <person name="Read B."/>
            <person name="Rensing S.A."/>
            <person name="Ritter A."/>
            <person name="Rousvoal S."/>
            <person name="Samanta M."/>
            <person name="Samson G."/>
            <person name="Schroeder D.C."/>
            <person name="Segurens B."/>
            <person name="Strittmatter M."/>
            <person name="Tonon T."/>
            <person name="Tregear J.W."/>
            <person name="Valentin K."/>
            <person name="von Dassow P."/>
            <person name="Yamagishi T."/>
            <person name="Van de Peer Y."/>
            <person name="Wincker P."/>
        </authorList>
    </citation>
    <scope>NUCLEOTIDE SEQUENCE [LARGE SCALE GENOMIC DNA]</scope>
    <source>
        <strain evidence="3">Ec32 / CCAP1310/4</strain>
    </source>
</reference>
<dbReference type="InterPro" id="IPR036859">
    <property type="entry name" value="CAP-Gly_dom_sf"/>
</dbReference>
<evidence type="ECO:0000313" key="3">
    <source>
        <dbReference type="Proteomes" id="UP000002630"/>
    </source>
</evidence>
<organism evidence="2 3">
    <name type="scientific">Ectocarpus siliculosus</name>
    <name type="common">Brown alga</name>
    <name type="synonym">Conferva siliculosa</name>
    <dbReference type="NCBI Taxonomy" id="2880"/>
    <lineage>
        <taxon>Eukaryota</taxon>
        <taxon>Sar</taxon>
        <taxon>Stramenopiles</taxon>
        <taxon>Ochrophyta</taxon>
        <taxon>PX clade</taxon>
        <taxon>Phaeophyceae</taxon>
        <taxon>Ectocarpales</taxon>
        <taxon>Ectocarpaceae</taxon>
        <taxon>Ectocarpus</taxon>
    </lineage>
</organism>
<dbReference type="InParanoid" id="D8LGS9"/>
<accession>D8LGS9</accession>